<dbReference type="Gene3D" id="1.10.287.110">
    <property type="entry name" value="DnaJ domain"/>
    <property type="match status" value="1"/>
</dbReference>
<dbReference type="SUPFAM" id="SSF57938">
    <property type="entry name" value="DnaJ/Hsp40 cysteine-rich domain"/>
    <property type="match status" value="1"/>
</dbReference>
<dbReference type="GO" id="GO:0030544">
    <property type="term" value="F:Hsp70 protein binding"/>
    <property type="evidence" value="ECO:0007669"/>
    <property type="project" value="InterPro"/>
</dbReference>
<dbReference type="HAMAP" id="MF_01152">
    <property type="entry name" value="DnaJ"/>
    <property type="match status" value="1"/>
</dbReference>
<dbReference type="PANTHER" id="PTHR43888">
    <property type="entry name" value="DNAJ-LIKE-2, ISOFORM A-RELATED"/>
    <property type="match status" value="1"/>
</dbReference>
<feature type="compositionally biased region" description="Polar residues" evidence="6">
    <location>
        <begin position="395"/>
        <end position="405"/>
    </location>
</feature>
<dbReference type="Pfam" id="PF01556">
    <property type="entry name" value="DnaJ_C"/>
    <property type="match status" value="1"/>
</dbReference>
<feature type="region of interest" description="Disordered" evidence="6">
    <location>
        <begin position="63"/>
        <end position="83"/>
    </location>
</feature>
<dbReference type="PROSITE" id="PS50076">
    <property type="entry name" value="DNAJ_2"/>
    <property type="match status" value="1"/>
</dbReference>
<dbReference type="CDD" id="cd10719">
    <property type="entry name" value="DnaJ_zf"/>
    <property type="match status" value="1"/>
</dbReference>
<dbReference type="SUPFAM" id="SSF49493">
    <property type="entry name" value="HSP40/DnaJ peptide-binding domain"/>
    <property type="match status" value="2"/>
</dbReference>
<dbReference type="Proteomes" id="UP000784294">
    <property type="component" value="Unassembled WGS sequence"/>
</dbReference>
<dbReference type="GO" id="GO:0006457">
    <property type="term" value="P:protein folding"/>
    <property type="evidence" value="ECO:0007669"/>
    <property type="project" value="InterPro"/>
</dbReference>
<dbReference type="SUPFAM" id="SSF46565">
    <property type="entry name" value="Chaperone J-domain"/>
    <property type="match status" value="1"/>
</dbReference>
<dbReference type="GO" id="GO:0009408">
    <property type="term" value="P:response to heat"/>
    <property type="evidence" value="ECO:0007669"/>
    <property type="project" value="InterPro"/>
</dbReference>
<evidence type="ECO:0000313" key="9">
    <source>
        <dbReference type="EMBL" id="VEL16975.1"/>
    </source>
</evidence>
<dbReference type="CDD" id="cd06257">
    <property type="entry name" value="DnaJ"/>
    <property type="match status" value="1"/>
</dbReference>
<dbReference type="FunFam" id="1.10.287.110:FF:000014">
    <property type="entry name" value="dnaJ homolog subfamily A member 1"/>
    <property type="match status" value="1"/>
</dbReference>
<dbReference type="InterPro" id="IPR001305">
    <property type="entry name" value="HSP_DnaJ_Cys-rich_dom"/>
</dbReference>
<dbReference type="InterPro" id="IPR002939">
    <property type="entry name" value="DnaJ_C"/>
</dbReference>
<accession>A0A448WPS1</accession>
<dbReference type="Gene3D" id="2.60.260.20">
    <property type="entry name" value="Urease metallochaperone UreE, N-terminal domain"/>
    <property type="match status" value="2"/>
</dbReference>
<keyword evidence="1 5" id="KW-0479">Metal-binding</keyword>
<evidence type="ECO:0000256" key="6">
    <source>
        <dbReference type="SAM" id="MobiDB-lite"/>
    </source>
</evidence>
<evidence type="ECO:0000256" key="1">
    <source>
        <dbReference type="ARBA" id="ARBA00022723"/>
    </source>
</evidence>
<keyword evidence="3 5" id="KW-0863">Zinc-finger</keyword>
<dbReference type="InterPro" id="IPR036410">
    <property type="entry name" value="HSP_DnaJ_Cys-rich_dom_sf"/>
</dbReference>
<evidence type="ECO:0000256" key="4">
    <source>
        <dbReference type="ARBA" id="ARBA00022833"/>
    </source>
</evidence>
<keyword evidence="2" id="KW-0677">Repeat</keyword>
<dbReference type="InterPro" id="IPR018253">
    <property type="entry name" value="DnaJ_domain_CS"/>
</dbReference>
<sequence length="405" mass="45341">MVRETKFYDLLGVSPDASDQELKKAYRKLALKYHPDKNPDAGDRFKEISRAFEVLSDPKKRRIYDEGGEESLKEGGGGESGFHNPMDIFEMFFGGGMGRSRGPQKGRDSVTQLQVSLSEMYNGSVRKLAVTKRVICPKCDGKGGKPGAIQQCRDCRGTGVQSRVRQLGPGFIQEVQSTCSACRGERVVIDEKNKCKSCDGKKVISSKKQLEVHIDKGMTDGQNIRFAGEGDQEPGIEPGDIVITLDEQPHESFVRRDMDLILELKISLSESLCGLERTIKTLDNRVLVIRTMPGDVIHTPSFRCLEDEGMPRYKNPFEKGRLVIQFTVQFPPNDFLSQTKLSILRELLPSPLQVDVVPDDAEECVLHEFDPKRDFNRSGGRRGEAYQTDDDDNCRGQQRVQCASS</sequence>
<name>A0A448WPS1_9PLAT</name>
<dbReference type="InterPro" id="IPR012724">
    <property type="entry name" value="DnaJ"/>
</dbReference>
<dbReference type="InterPro" id="IPR044713">
    <property type="entry name" value="DNJA1/2-like"/>
</dbReference>
<dbReference type="Gene3D" id="2.10.230.10">
    <property type="entry name" value="Heat shock protein DnaJ, cysteine-rich domain"/>
    <property type="match status" value="1"/>
</dbReference>
<gene>
    <name evidence="9" type="ORF">PXEA_LOCUS10415</name>
</gene>
<dbReference type="SMART" id="SM00271">
    <property type="entry name" value="DnaJ"/>
    <property type="match status" value="1"/>
</dbReference>
<dbReference type="FunFam" id="2.10.230.10:FF:000001">
    <property type="entry name" value="DnaJ subfamily A member 2"/>
    <property type="match status" value="1"/>
</dbReference>
<keyword evidence="10" id="KW-1185">Reference proteome</keyword>
<dbReference type="PROSITE" id="PS00636">
    <property type="entry name" value="DNAJ_1"/>
    <property type="match status" value="1"/>
</dbReference>
<feature type="compositionally biased region" description="Basic and acidic residues" evidence="6">
    <location>
        <begin position="375"/>
        <end position="384"/>
    </location>
</feature>
<evidence type="ECO:0000313" key="10">
    <source>
        <dbReference type="Proteomes" id="UP000784294"/>
    </source>
</evidence>
<evidence type="ECO:0000256" key="5">
    <source>
        <dbReference type="PROSITE-ProRule" id="PRU00546"/>
    </source>
</evidence>
<dbReference type="Pfam" id="PF00226">
    <property type="entry name" value="DnaJ"/>
    <property type="match status" value="1"/>
</dbReference>
<dbReference type="GO" id="GO:0051082">
    <property type="term" value="F:unfolded protein binding"/>
    <property type="evidence" value="ECO:0007669"/>
    <property type="project" value="InterPro"/>
</dbReference>
<keyword evidence="4 5" id="KW-0862">Zinc</keyword>
<dbReference type="FunFam" id="2.60.260.20:FF:000003">
    <property type="entry name" value="DnaJ subfamily A member 2"/>
    <property type="match status" value="1"/>
</dbReference>
<dbReference type="InterPro" id="IPR001623">
    <property type="entry name" value="DnaJ_domain"/>
</dbReference>
<dbReference type="PRINTS" id="PR00625">
    <property type="entry name" value="JDOMAIN"/>
</dbReference>
<feature type="domain" description="J" evidence="7">
    <location>
        <begin position="6"/>
        <end position="68"/>
    </location>
</feature>
<dbReference type="AlphaFoldDB" id="A0A448WPS1"/>
<comment type="caution">
    <text evidence="9">The sequence shown here is derived from an EMBL/GenBank/DDBJ whole genome shotgun (WGS) entry which is preliminary data.</text>
</comment>
<feature type="region of interest" description="Disordered" evidence="6">
    <location>
        <begin position="375"/>
        <end position="405"/>
    </location>
</feature>
<feature type="zinc finger region" description="CR-type" evidence="5">
    <location>
        <begin position="123"/>
        <end position="207"/>
    </location>
</feature>
<feature type="domain" description="CR-type" evidence="8">
    <location>
        <begin position="123"/>
        <end position="207"/>
    </location>
</feature>
<evidence type="ECO:0000256" key="2">
    <source>
        <dbReference type="ARBA" id="ARBA00022737"/>
    </source>
</evidence>
<dbReference type="InterPro" id="IPR008971">
    <property type="entry name" value="HSP40/DnaJ_pept-bd"/>
</dbReference>
<dbReference type="EMBL" id="CAAALY010030553">
    <property type="protein sequence ID" value="VEL16975.1"/>
    <property type="molecule type" value="Genomic_DNA"/>
</dbReference>
<evidence type="ECO:0008006" key="11">
    <source>
        <dbReference type="Google" id="ProtNLM"/>
    </source>
</evidence>
<dbReference type="GO" id="GO:0005524">
    <property type="term" value="F:ATP binding"/>
    <property type="evidence" value="ECO:0007669"/>
    <property type="project" value="InterPro"/>
</dbReference>
<evidence type="ECO:0000259" key="7">
    <source>
        <dbReference type="PROSITE" id="PS50076"/>
    </source>
</evidence>
<protein>
    <recommendedName>
        <fullName evidence="11">J domain-containing protein</fullName>
    </recommendedName>
</protein>
<dbReference type="GO" id="GO:0008270">
    <property type="term" value="F:zinc ion binding"/>
    <property type="evidence" value="ECO:0007669"/>
    <property type="project" value="UniProtKB-KW"/>
</dbReference>
<organism evidence="9 10">
    <name type="scientific">Protopolystoma xenopodis</name>
    <dbReference type="NCBI Taxonomy" id="117903"/>
    <lineage>
        <taxon>Eukaryota</taxon>
        <taxon>Metazoa</taxon>
        <taxon>Spiralia</taxon>
        <taxon>Lophotrochozoa</taxon>
        <taxon>Platyhelminthes</taxon>
        <taxon>Monogenea</taxon>
        <taxon>Polyopisthocotylea</taxon>
        <taxon>Polystomatidea</taxon>
        <taxon>Polystomatidae</taxon>
        <taxon>Protopolystoma</taxon>
    </lineage>
</organism>
<dbReference type="CDD" id="cd10747">
    <property type="entry name" value="DnaJ_C"/>
    <property type="match status" value="1"/>
</dbReference>
<evidence type="ECO:0000256" key="3">
    <source>
        <dbReference type="ARBA" id="ARBA00022771"/>
    </source>
</evidence>
<dbReference type="Pfam" id="PF00684">
    <property type="entry name" value="DnaJ_CXXCXGXG"/>
    <property type="match status" value="1"/>
</dbReference>
<dbReference type="OrthoDB" id="550424at2759"/>
<dbReference type="PROSITE" id="PS51188">
    <property type="entry name" value="ZF_CR"/>
    <property type="match status" value="1"/>
</dbReference>
<evidence type="ECO:0000259" key="8">
    <source>
        <dbReference type="PROSITE" id="PS51188"/>
    </source>
</evidence>
<dbReference type="InterPro" id="IPR036869">
    <property type="entry name" value="J_dom_sf"/>
</dbReference>
<reference evidence="9" key="1">
    <citation type="submission" date="2018-11" db="EMBL/GenBank/DDBJ databases">
        <authorList>
            <consortium name="Pathogen Informatics"/>
        </authorList>
    </citation>
    <scope>NUCLEOTIDE SEQUENCE</scope>
</reference>
<proteinExistence type="inferred from homology"/>